<sequence length="66" mass="7039">MPRRGRKLIVGMSEEKVKNVLVAGGLSAFVASAYVFTLKAVGGTDELQAAVETFEREEATRAHSAS</sequence>
<dbReference type="Proteomes" id="UP001605036">
    <property type="component" value="Unassembled WGS sequence"/>
</dbReference>
<dbReference type="PANTHER" id="PTHR36744:SF2">
    <property type="entry name" value="CYTOCHROME OXIDASE ASSEMBLY PROTEIN"/>
    <property type="match status" value="1"/>
</dbReference>
<keyword evidence="1" id="KW-0472">Membrane</keyword>
<accession>A0ABD1YCR3</accession>
<dbReference type="PANTHER" id="PTHR36744">
    <property type="entry name" value="CYTOCHROME OXIDASE ASSEMBLY PROTEIN"/>
    <property type="match status" value="1"/>
</dbReference>
<dbReference type="AlphaFoldDB" id="A0ABD1YCR3"/>
<comment type="caution">
    <text evidence="2">The sequence shown here is derived from an EMBL/GenBank/DDBJ whole genome shotgun (WGS) entry which is preliminary data.</text>
</comment>
<evidence type="ECO:0000313" key="2">
    <source>
        <dbReference type="EMBL" id="KAL2628532.1"/>
    </source>
</evidence>
<organism evidence="2 3">
    <name type="scientific">Riccia fluitans</name>
    <dbReference type="NCBI Taxonomy" id="41844"/>
    <lineage>
        <taxon>Eukaryota</taxon>
        <taxon>Viridiplantae</taxon>
        <taxon>Streptophyta</taxon>
        <taxon>Embryophyta</taxon>
        <taxon>Marchantiophyta</taxon>
        <taxon>Marchantiopsida</taxon>
        <taxon>Marchantiidae</taxon>
        <taxon>Marchantiales</taxon>
        <taxon>Ricciaceae</taxon>
        <taxon>Riccia</taxon>
    </lineage>
</organism>
<dbReference type="EMBL" id="JBHFFA010000004">
    <property type="protein sequence ID" value="KAL2628532.1"/>
    <property type="molecule type" value="Genomic_DNA"/>
</dbReference>
<name>A0ABD1YCR3_9MARC</name>
<proteinExistence type="predicted"/>
<keyword evidence="1" id="KW-0812">Transmembrane</keyword>
<feature type="transmembrane region" description="Helical" evidence="1">
    <location>
        <begin position="20"/>
        <end position="37"/>
    </location>
</feature>
<keyword evidence="1" id="KW-1133">Transmembrane helix</keyword>
<reference evidence="2 3" key="1">
    <citation type="submission" date="2024-09" db="EMBL/GenBank/DDBJ databases">
        <title>Chromosome-scale assembly of Riccia fluitans.</title>
        <authorList>
            <person name="Paukszto L."/>
            <person name="Sawicki J."/>
            <person name="Karawczyk K."/>
            <person name="Piernik-Szablinska J."/>
            <person name="Szczecinska M."/>
            <person name="Mazdziarz M."/>
        </authorList>
    </citation>
    <scope>NUCLEOTIDE SEQUENCE [LARGE SCALE GENOMIC DNA]</scope>
    <source>
        <strain evidence="2">Rf_01</strain>
        <tissue evidence="2">Aerial parts of the thallus</tissue>
    </source>
</reference>
<keyword evidence="3" id="KW-1185">Reference proteome</keyword>
<evidence type="ECO:0000313" key="3">
    <source>
        <dbReference type="Proteomes" id="UP001605036"/>
    </source>
</evidence>
<protein>
    <submittedName>
        <fullName evidence="2">Uncharacterized protein</fullName>
    </submittedName>
</protein>
<evidence type="ECO:0000256" key="1">
    <source>
        <dbReference type="SAM" id="Phobius"/>
    </source>
</evidence>
<gene>
    <name evidence="2" type="ORF">R1flu_013218</name>
</gene>